<evidence type="ECO:0000256" key="8">
    <source>
        <dbReference type="RuleBase" id="RU366017"/>
    </source>
</evidence>
<comment type="similarity">
    <text evidence="2 8">Belongs to the glycosyltransferase 92 family.</text>
</comment>
<protein>
    <recommendedName>
        <fullName evidence="8">Glycosyltransferase family 92 protein</fullName>
        <ecNumber evidence="8">2.4.1.-</ecNumber>
    </recommendedName>
</protein>
<dbReference type="GeneTree" id="ENSGT00530000064359"/>
<reference evidence="9" key="2">
    <citation type="submission" date="2025-09" db="UniProtKB">
        <authorList>
            <consortium name="Ensembl"/>
        </authorList>
    </citation>
    <scope>IDENTIFICATION</scope>
</reference>
<comment type="subcellular location">
    <subcellularLocation>
        <location evidence="1">Membrane</location>
        <topology evidence="1">Single-pass membrane protein</topology>
    </subcellularLocation>
</comment>
<proteinExistence type="inferred from homology"/>
<accession>A0A3Q2P752</accession>
<name>A0A3Q2P752_FUNHE</name>
<dbReference type="PANTHER" id="PTHR21461">
    <property type="entry name" value="GLYCOSYLTRANSFERASE FAMILY 92 PROTEIN"/>
    <property type="match status" value="1"/>
</dbReference>
<dbReference type="GO" id="GO:0005737">
    <property type="term" value="C:cytoplasm"/>
    <property type="evidence" value="ECO:0007669"/>
    <property type="project" value="TreeGrafter"/>
</dbReference>
<sequence length="444" mass="50264">MCQNVLSSLLCRADGMLQLRVLSYILQPSVQPAVPHNKTSGDAVVKGPPAHLLRVSGSKTLLVSAFLEHRTAQKKVLVISIMFREEKLALQCNLRCQEKLYVSKAVIEIHWDHFGFPYGTADIFCPLPSGCETPTHVAITSTGTNNTDKSDLVFLEVENQRTLNIFPYNFTSCFSTMYNYTNILQLVQSLEMLQFLGVNRVVVYKTNCSADAQRVLDYYSGKGLVEVIPWSLSKYLNVSRKALPTEDPGDIHYFGQIPALNDCLYRYMYRSRYLALHDPDELILPLSVYSWLELLPLLEKDYGADSCYQFENNYFPSEFTLPPPAPVTLPPLEQWQNVTGVNILTHLYSEPVKPKPAFNNFKIITNPRSVFAVTVHGVLKSQKVCAWVDRKMARIYHVRPRGQIDVKPQQLIYDGRLLSYSSRLTSAVNAVLRETGLLPEDGMN</sequence>
<dbReference type="Ensembl" id="ENSFHET00000002852.1">
    <property type="protein sequence ID" value="ENSFHEP00000008017.1"/>
    <property type="gene ID" value="ENSFHEG00000009179.1"/>
</dbReference>
<evidence type="ECO:0000256" key="3">
    <source>
        <dbReference type="ARBA" id="ARBA00022676"/>
    </source>
</evidence>
<keyword evidence="10" id="KW-1185">Reference proteome</keyword>
<dbReference type="Pfam" id="PF01697">
    <property type="entry name" value="Glyco_transf_92"/>
    <property type="match status" value="1"/>
</dbReference>
<dbReference type="GO" id="GO:0016020">
    <property type="term" value="C:membrane"/>
    <property type="evidence" value="ECO:0007669"/>
    <property type="project" value="UniProtKB-SubCell"/>
</dbReference>
<reference evidence="9" key="1">
    <citation type="submission" date="2025-08" db="UniProtKB">
        <authorList>
            <consortium name="Ensembl"/>
        </authorList>
    </citation>
    <scope>IDENTIFICATION</scope>
</reference>
<keyword evidence="5" id="KW-0812">Transmembrane</keyword>
<keyword evidence="3 8" id="KW-0328">Glycosyltransferase</keyword>
<dbReference type="EC" id="2.4.1.-" evidence="8"/>
<dbReference type="Proteomes" id="UP000265000">
    <property type="component" value="Unplaced"/>
</dbReference>
<evidence type="ECO:0000256" key="4">
    <source>
        <dbReference type="ARBA" id="ARBA00022679"/>
    </source>
</evidence>
<dbReference type="GO" id="GO:0016757">
    <property type="term" value="F:glycosyltransferase activity"/>
    <property type="evidence" value="ECO:0007669"/>
    <property type="project" value="UniProtKB-UniRule"/>
</dbReference>
<keyword evidence="4 8" id="KW-0808">Transferase</keyword>
<organism evidence="9 10">
    <name type="scientific">Fundulus heteroclitus</name>
    <name type="common">Killifish</name>
    <name type="synonym">Mummichog</name>
    <dbReference type="NCBI Taxonomy" id="8078"/>
    <lineage>
        <taxon>Eukaryota</taxon>
        <taxon>Metazoa</taxon>
        <taxon>Chordata</taxon>
        <taxon>Craniata</taxon>
        <taxon>Vertebrata</taxon>
        <taxon>Euteleostomi</taxon>
        <taxon>Actinopterygii</taxon>
        <taxon>Neopterygii</taxon>
        <taxon>Teleostei</taxon>
        <taxon>Neoteleostei</taxon>
        <taxon>Acanthomorphata</taxon>
        <taxon>Ovalentaria</taxon>
        <taxon>Atherinomorphae</taxon>
        <taxon>Cyprinodontiformes</taxon>
        <taxon>Fundulidae</taxon>
        <taxon>Fundulus</taxon>
    </lineage>
</organism>
<evidence type="ECO:0000313" key="9">
    <source>
        <dbReference type="Ensembl" id="ENSFHEP00000008017.1"/>
    </source>
</evidence>
<dbReference type="InterPro" id="IPR008166">
    <property type="entry name" value="Glyco_transf_92"/>
</dbReference>
<evidence type="ECO:0000256" key="2">
    <source>
        <dbReference type="ARBA" id="ARBA00007647"/>
    </source>
</evidence>
<keyword evidence="7" id="KW-0472">Membrane</keyword>
<evidence type="ECO:0000256" key="7">
    <source>
        <dbReference type="ARBA" id="ARBA00023136"/>
    </source>
</evidence>
<evidence type="ECO:0000313" key="10">
    <source>
        <dbReference type="Proteomes" id="UP000265000"/>
    </source>
</evidence>
<dbReference type="AlphaFoldDB" id="A0A3Q2P752"/>
<dbReference type="PANTHER" id="PTHR21461:SF52">
    <property type="entry name" value="GLYCOSYLTRANSFERASE FAMILY 92 PROTEIN"/>
    <property type="match status" value="1"/>
</dbReference>
<evidence type="ECO:0000256" key="5">
    <source>
        <dbReference type="ARBA" id="ARBA00022692"/>
    </source>
</evidence>
<evidence type="ECO:0000256" key="6">
    <source>
        <dbReference type="ARBA" id="ARBA00022989"/>
    </source>
</evidence>
<evidence type="ECO:0000256" key="1">
    <source>
        <dbReference type="ARBA" id="ARBA00004167"/>
    </source>
</evidence>
<keyword evidence="6" id="KW-1133">Transmembrane helix</keyword>